<evidence type="ECO:0000313" key="3">
    <source>
        <dbReference type="Proteomes" id="UP000023152"/>
    </source>
</evidence>
<accession>X6MKN8</accession>
<evidence type="ECO:0000256" key="1">
    <source>
        <dbReference type="SAM" id="MobiDB-lite"/>
    </source>
</evidence>
<dbReference type="AlphaFoldDB" id="X6MKN8"/>
<keyword evidence="3" id="KW-1185">Reference proteome</keyword>
<name>X6MKN8_RETFI</name>
<proteinExistence type="predicted"/>
<reference evidence="2 3" key="1">
    <citation type="journal article" date="2013" name="Curr. Biol.">
        <title>The Genome of the Foraminiferan Reticulomyxa filosa.</title>
        <authorList>
            <person name="Glockner G."/>
            <person name="Hulsmann N."/>
            <person name="Schleicher M."/>
            <person name="Noegel A.A."/>
            <person name="Eichinger L."/>
            <person name="Gallinger C."/>
            <person name="Pawlowski J."/>
            <person name="Sierra R."/>
            <person name="Euteneuer U."/>
            <person name="Pillet L."/>
            <person name="Moustafa A."/>
            <person name="Platzer M."/>
            <person name="Groth M."/>
            <person name="Szafranski K."/>
            <person name="Schliwa M."/>
        </authorList>
    </citation>
    <scope>NUCLEOTIDE SEQUENCE [LARGE SCALE GENOMIC DNA]</scope>
</reference>
<feature type="region of interest" description="Disordered" evidence="1">
    <location>
        <begin position="179"/>
        <end position="203"/>
    </location>
</feature>
<gene>
    <name evidence="2" type="ORF">RFI_22979</name>
</gene>
<organism evidence="2 3">
    <name type="scientific">Reticulomyxa filosa</name>
    <dbReference type="NCBI Taxonomy" id="46433"/>
    <lineage>
        <taxon>Eukaryota</taxon>
        <taxon>Sar</taxon>
        <taxon>Rhizaria</taxon>
        <taxon>Retaria</taxon>
        <taxon>Foraminifera</taxon>
        <taxon>Monothalamids</taxon>
        <taxon>Reticulomyxidae</taxon>
        <taxon>Reticulomyxa</taxon>
    </lineage>
</organism>
<evidence type="ECO:0000313" key="2">
    <source>
        <dbReference type="EMBL" id="ETO14389.1"/>
    </source>
</evidence>
<dbReference type="Proteomes" id="UP000023152">
    <property type="component" value="Unassembled WGS sequence"/>
</dbReference>
<protein>
    <submittedName>
        <fullName evidence="2">Uncharacterized protein</fullName>
    </submittedName>
</protein>
<dbReference type="EMBL" id="ASPP01020061">
    <property type="protein sequence ID" value="ETO14389.1"/>
    <property type="molecule type" value="Genomic_DNA"/>
</dbReference>
<sequence>MCPFLSIEDARQEVGSIGAHFLDRTVTRKDILLSKGYLCFFYRKNKRFLICKKVYLNEKESMFSLRQVLFFPPILGSKLKNLVFVNIMEISDFLETEAIVQKPDADDSAGITKDFAFDMGDADETHNEDGWGEHNANKEKIENPFDSVKRDHERLPFLTSTNEKVLYHKRIRYQQLAKRRQRQSKDEPTLTIYKTKTTNGTDI</sequence>
<comment type="caution">
    <text evidence="2">The sequence shown here is derived from an EMBL/GenBank/DDBJ whole genome shotgun (WGS) entry which is preliminary data.</text>
</comment>
<feature type="compositionally biased region" description="Polar residues" evidence="1">
    <location>
        <begin position="192"/>
        <end position="203"/>
    </location>
</feature>